<accession>A0A7V8SVK6</accession>
<keyword evidence="12" id="KW-1185">Reference proteome</keyword>
<keyword evidence="7 9" id="KW-0811">Translocation</keyword>
<keyword evidence="4 9" id="KW-0812">Transmembrane</keyword>
<reference evidence="11" key="1">
    <citation type="submission" date="2020-06" db="EMBL/GenBank/DDBJ databases">
        <title>Legume-microbial interactions unlock mineral nutrients during tropical forest succession.</title>
        <authorList>
            <person name="Epihov D.Z."/>
        </authorList>
    </citation>
    <scope>NUCLEOTIDE SEQUENCE [LARGE SCALE GENOMIC DNA]</scope>
    <source>
        <strain evidence="11">Pan2503</strain>
    </source>
</reference>
<protein>
    <recommendedName>
        <fullName evidence="9">Sec-independent protein translocase protein TatA</fullName>
    </recommendedName>
</protein>
<evidence type="ECO:0000256" key="5">
    <source>
        <dbReference type="ARBA" id="ARBA00022927"/>
    </source>
</evidence>
<dbReference type="InterPro" id="IPR006312">
    <property type="entry name" value="TatA/E"/>
</dbReference>
<dbReference type="Gene3D" id="1.20.5.3310">
    <property type="match status" value="1"/>
</dbReference>
<dbReference type="NCBIfam" id="TIGR01411">
    <property type="entry name" value="tatAE"/>
    <property type="match status" value="1"/>
</dbReference>
<evidence type="ECO:0000256" key="7">
    <source>
        <dbReference type="ARBA" id="ARBA00023010"/>
    </source>
</evidence>
<dbReference type="GO" id="GO:0033281">
    <property type="term" value="C:TAT protein transport complex"/>
    <property type="evidence" value="ECO:0007669"/>
    <property type="project" value="UniProtKB-UniRule"/>
</dbReference>
<feature type="compositionally biased region" description="Pro residues" evidence="10">
    <location>
        <begin position="50"/>
        <end position="62"/>
    </location>
</feature>
<keyword evidence="5 9" id="KW-0653">Protein transport</keyword>
<evidence type="ECO:0000256" key="2">
    <source>
        <dbReference type="ARBA" id="ARBA00022448"/>
    </source>
</evidence>
<evidence type="ECO:0000256" key="3">
    <source>
        <dbReference type="ARBA" id="ARBA00022475"/>
    </source>
</evidence>
<dbReference type="HAMAP" id="MF_00236">
    <property type="entry name" value="TatA_E"/>
    <property type="match status" value="1"/>
</dbReference>
<evidence type="ECO:0000256" key="9">
    <source>
        <dbReference type="HAMAP-Rule" id="MF_00236"/>
    </source>
</evidence>
<proteinExistence type="inferred from homology"/>
<dbReference type="Proteomes" id="UP000567293">
    <property type="component" value="Unassembled WGS sequence"/>
</dbReference>
<keyword evidence="6 9" id="KW-1133">Transmembrane helix</keyword>
<comment type="function">
    <text evidence="9">Part of the twin-arginine translocation (Tat) system that transports large folded proteins containing a characteristic twin-arginine motif in their signal peptide across membranes. TatA could form the protein-conducting channel of the Tat system.</text>
</comment>
<dbReference type="GO" id="GO:0008320">
    <property type="term" value="F:protein transmembrane transporter activity"/>
    <property type="evidence" value="ECO:0007669"/>
    <property type="project" value="UniProtKB-UniRule"/>
</dbReference>
<comment type="caution">
    <text evidence="11">The sequence shown here is derived from an EMBL/GenBank/DDBJ whole genome shotgun (WGS) entry which is preliminary data.</text>
</comment>
<evidence type="ECO:0000256" key="6">
    <source>
        <dbReference type="ARBA" id="ARBA00022989"/>
    </source>
</evidence>
<feature type="region of interest" description="Disordered" evidence="10">
    <location>
        <begin position="39"/>
        <end position="68"/>
    </location>
</feature>
<comment type="similarity">
    <text evidence="9">Belongs to the TatA/E family.</text>
</comment>
<dbReference type="AlphaFoldDB" id="A0A7V8SVK6"/>
<keyword evidence="2 9" id="KW-0813">Transport</keyword>
<name>A0A7V8SVK6_9BACT</name>
<keyword evidence="8 9" id="KW-0472">Membrane</keyword>
<evidence type="ECO:0000313" key="11">
    <source>
        <dbReference type="EMBL" id="MBA0083969.1"/>
    </source>
</evidence>
<dbReference type="GO" id="GO:0043953">
    <property type="term" value="P:protein transport by the Tat complex"/>
    <property type="evidence" value="ECO:0007669"/>
    <property type="project" value="UniProtKB-UniRule"/>
</dbReference>
<dbReference type="PANTHER" id="PTHR42982:SF1">
    <property type="entry name" value="SEC-INDEPENDENT PROTEIN TRANSLOCASE PROTEIN TATA"/>
    <property type="match status" value="1"/>
</dbReference>
<evidence type="ECO:0000256" key="8">
    <source>
        <dbReference type="ARBA" id="ARBA00023136"/>
    </source>
</evidence>
<gene>
    <name evidence="9 11" type="primary">tatA</name>
    <name evidence="11" type="ORF">HRJ53_03145</name>
</gene>
<evidence type="ECO:0000256" key="10">
    <source>
        <dbReference type="SAM" id="MobiDB-lite"/>
    </source>
</evidence>
<keyword evidence="3 9" id="KW-1003">Cell membrane</keyword>
<feature type="transmembrane region" description="Helical" evidence="9">
    <location>
        <begin position="6"/>
        <end position="22"/>
    </location>
</feature>
<evidence type="ECO:0000256" key="1">
    <source>
        <dbReference type="ARBA" id="ARBA00004162"/>
    </source>
</evidence>
<dbReference type="Pfam" id="PF02416">
    <property type="entry name" value="TatA_B_E"/>
    <property type="match status" value="1"/>
</dbReference>
<comment type="subcellular location">
    <subcellularLocation>
        <location evidence="1 9">Cell membrane</location>
        <topology evidence="1 9">Single-pass membrane protein</topology>
    </subcellularLocation>
</comment>
<evidence type="ECO:0000256" key="4">
    <source>
        <dbReference type="ARBA" id="ARBA00022692"/>
    </source>
</evidence>
<dbReference type="EMBL" id="JACDQQ010000311">
    <property type="protein sequence ID" value="MBA0083969.1"/>
    <property type="molecule type" value="Genomic_DNA"/>
</dbReference>
<dbReference type="PANTHER" id="PTHR42982">
    <property type="entry name" value="SEC-INDEPENDENT PROTEIN TRANSLOCASE PROTEIN TATA"/>
    <property type="match status" value="1"/>
</dbReference>
<comment type="subunit">
    <text evidence="9">Forms a complex with TatC.</text>
</comment>
<dbReference type="InterPro" id="IPR003369">
    <property type="entry name" value="TatA/B/E"/>
</dbReference>
<evidence type="ECO:0000313" key="12">
    <source>
        <dbReference type="Proteomes" id="UP000567293"/>
    </source>
</evidence>
<organism evidence="11 12">
    <name type="scientific">Candidatus Acidiferrum panamense</name>
    <dbReference type="NCBI Taxonomy" id="2741543"/>
    <lineage>
        <taxon>Bacteria</taxon>
        <taxon>Pseudomonadati</taxon>
        <taxon>Acidobacteriota</taxon>
        <taxon>Terriglobia</taxon>
        <taxon>Candidatus Acidiferrales</taxon>
        <taxon>Candidatus Acidiferrum</taxon>
    </lineage>
</organism>
<sequence length="68" mass="7366">MGEFSIFHWLIVLAVVLIFFGGRRIPEVMKGLGEGIRSFKEGMSGSSQTPAPPAQPTPPAQPPSEEKK</sequence>